<name>A0A370SP04_PSEJE</name>
<keyword evidence="8" id="KW-0998">Cell outer membrane</keyword>
<dbReference type="InterPro" id="IPR043142">
    <property type="entry name" value="PapC-like_C_sf"/>
</dbReference>
<dbReference type="EMBL" id="QRAV01000005">
    <property type="protein sequence ID" value="RDL21420.1"/>
    <property type="molecule type" value="Genomic_DNA"/>
</dbReference>
<dbReference type="Gene3D" id="3.10.20.410">
    <property type="match status" value="1"/>
</dbReference>
<keyword evidence="6 9" id="KW-0732">Signal</keyword>
<comment type="subcellular location">
    <subcellularLocation>
        <location evidence="1">Cell outer membrane</location>
        <topology evidence="1">Multi-pass membrane protein</topology>
    </subcellularLocation>
</comment>
<proteinExistence type="inferred from homology"/>
<evidence type="ECO:0000256" key="2">
    <source>
        <dbReference type="ARBA" id="ARBA00008064"/>
    </source>
</evidence>
<dbReference type="InterPro" id="IPR000015">
    <property type="entry name" value="Fimb_usher"/>
</dbReference>
<feature type="domain" description="PapC N-terminal" evidence="11">
    <location>
        <begin position="35"/>
        <end position="169"/>
    </location>
</feature>
<dbReference type="Pfam" id="PF00577">
    <property type="entry name" value="Usher"/>
    <property type="match status" value="1"/>
</dbReference>
<sequence length="816" mass="86586">MKRSALLLRVFCAVPGWLAPVLLMPSVVAAQTYTEFDPAVLEARGIDPATARFFGVEPRFTAGRSRVVLEVNGRAMGSVVVRFDGDGQLCLDNRLLDQASIAVPSGLPDNANNGSCVHVDQHLPGVQVRLDPGSQRVMLLVPTGLLLEPKSGARAWQSGGSAGLFNYDALVVSDSSLGQSTQYLNLATELGFNAADWVVRSRQNYNSSAGVERFDLLYTHASRTWEAYAAEVQVGQLNMRSSLFAGEPFTGVQILPDSALAGAVADDPGSGSVVEGHAPSPARVEVRQSGVVVYSTVVPGGPFALRNLPLLSRHLDLEVTVVAESGERHVFLVSAASLRAPSLPAKPGYGLAAGKVRRMRNDDREAPAFVAASKDWLLGSTTGFSAGIMGAGDYRSVGWELKQALGMGAVVSVQQLSSMTVNSGQGRRTQAALGMPLGYGLSASINMSRRSAGFRTLAQTGQGAGEELDQQGERQWGAGVNYSSRDWGAFSGFWSTYAGQGSTQHSRMGATWSQTFSKANLSLSVQRESSGSAMGGRGGGAYLTVGFPLGSKGRVNTFARHDEQRGLRTGTRYAEQLSDTLNYSVEMTRVQNGQTDFNARLSALPRYTSVDLGYSRNSVGSTRYDAGLRGGLVLHEAGVTLSPYPVRETFALVKAGENAGIQLSTPQGPVWTDGAGRAVASSLSAWRTNRVEIDTRSLPRNVDVLNGYQEVEAGRGAVPRLDFPVDTVRRLMLQVRTPDGLPVPKGASVQDGQGNYLTSVVDAGLVYLADAPVLVRLRIDAGIGQACQVEVDAPASSDTDKLYATVDAVCQSVEGQ</sequence>
<keyword evidence="7" id="KW-0472">Membrane</keyword>
<keyword evidence="4" id="KW-1134">Transmembrane beta strand</keyword>
<dbReference type="Gene3D" id="2.60.40.3110">
    <property type="match status" value="1"/>
</dbReference>
<protein>
    <submittedName>
        <fullName evidence="12">Outer membrane usher protein FimD/PapC</fullName>
    </submittedName>
</protein>
<evidence type="ECO:0000259" key="11">
    <source>
        <dbReference type="Pfam" id="PF13954"/>
    </source>
</evidence>
<evidence type="ECO:0000256" key="4">
    <source>
        <dbReference type="ARBA" id="ARBA00022452"/>
    </source>
</evidence>
<gene>
    <name evidence="12" type="ORF">DEU51_105131</name>
</gene>
<dbReference type="Proteomes" id="UP000255365">
    <property type="component" value="Unassembled WGS sequence"/>
</dbReference>
<dbReference type="InterPro" id="IPR037224">
    <property type="entry name" value="PapC_N_sf"/>
</dbReference>
<dbReference type="PANTHER" id="PTHR30451">
    <property type="entry name" value="OUTER MEMBRANE USHER PROTEIN"/>
    <property type="match status" value="1"/>
</dbReference>
<evidence type="ECO:0000313" key="13">
    <source>
        <dbReference type="Proteomes" id="UP000255365"/>
    </source>
</evidence>
<keyword evidence="5" id="KW-0812">Transmembrane</keyword>
<organism evidence="12 13">
    <name type="scientific">Pseudomonas jessenii</name>
    <dbReference type="NCBI Taxonomy" id="77298"/>
    <lineage>
        <taxon>Bacteria</taxon>
        <taxon>Pseudomonadati</taxon>
        <taxon>Pseudomonadota</taxon>
        <taxon>Gammaproteobacteria</taxon>
        <taxon>Pseudomonadales</taxon>
        <taxon>Pseudomonadaceae</taxon>
        <taxon>Pseudomonas</taxon>
    </lineage>
</organism>
<evidence type="ECO:0000256" key="9">
    <source>
        <dbReference type="SAM" id="SignalP"/>
    </source>
</evidence>
<reference evidence="12 13" key="1">
    <citation type="submission" date="2018-07" db="EMBL/GenBank/DDBJ databases">
        <title>Genome sequencing of rice bacterial endophytes.</title>
        <authorList>
            <person name="Venturi V."/>
        </authorList>
    </citation>
    <scope>NUCLEOTIDE SEQUENCE [LARGE SCALE GENOMIC DNA]</scope>
    <source>
        <strain evidence="12 13">E2333</strain>
    </source>
</reference>
<evidence type="ECO:0000259" key="10">
    <source>
        <dbReference type="Pfam" id="PF13953"/>
    </source>
</evidence>
<evidence type="ECO:0000256" key="8">
    <source>
        <dbReference type="ARBA" id="ARBA00023237"/>
    </source>
</evidence>
<evidence type="ECO:0000313" key="12">
    <source>
        <dbReference type="EMBL" id="RDL21420.1"/>
    </source>
</evidence>
<dbReference type="SUPFAM" id="SSF141729">
    <property type="entry name" value="FimD N-terminal domain-like"/>
    <property type="match status" value="1"/>
</dbReference>
<feature type="chain" id="PRO_5016697371" evidence="9">
    <location>
        <begin position="31"/>
        <end position="816"/>
    </location>
</feature>
<evidence type="ECO:0000256" key="3">
    <source>
        <dbReference type="ARBA" id="ARBA00022448"/>
    </source>
</evidence>
<dbReference type="InterPro" id="IPR025885">
    <property type="entry name" value="PapC_N"/>
</dbReference>
<accession>A0A370SP04</accession>
<dbReference type="Pfam" id="PF13954">
    <property type="entry name" value="PapC_N"/>
    <property type="match status" value="1"/>
</dbReference>
<evidence type="ECO:0000256" key="6">
    <source>
        <dbReference type="ARBA" id="ARBA00022729"/>
    </source>
</evidence>
<dbReference type="InterPro" id="IPR025949">
    <property type="entry name" value="PapC-like_C"/>
</dbReference>
<dbReference type="InterPro" id="IPR042186">
    <property type="entry name" value="FimD_plug_dom"/>
</dbReference>
<comment type="caution">
    <text evidence="12">The sequence shown here is derived from an EMBL/GenBank/DDBJ whole genome shotgun (WGS) entry which is preliminary data.</text>
</comment>
<evidence type="ECO:0000256" key="7">
    <source>
        <dbReference type="ARBA" id="ARBA00023136"/>
    </source>
</evidence>
<dbReference type="PANTHER" id="PTHR30451:SF8">
    <property type="entry name" value="FIMBRIAL USHER PROTEIN"/>
    <property type="match status" value="1"/>
</dbReference>
<dbReference type="GO" id="GO:0015473">
    <property type="term" value="F:fimbrial usher porin activity"/>
    <property type="evidence" value="ECO:0007669"/>
    <property type="project" value="InterPro"/>
</dbReference>
<evidence type="ECO:0000256" key="1">
    <source>
        <dbReference type="ARBA" id="ARBA00004571"/>
    </source>
</evidence>
<evidence type="ECO:0000256" key="5">
    <source>
        <dbReference type="ARBA" id="ARBA00022692"/>
    </source>
</evidence>
<dbReference type="Gene3D" id="2.60.40.2610">
    <property type="entry name" value="Outer membrane usher protein FimD, plug domain"/>
    <property type="match status" value="1"/>
</dbReference>
<dbReference type="Gene3D" id="2.60.40.2070">
    <property type="match status" value="1"/>
</dbReference>
<feature type="domain" description="PapC-like C-terminal" evidence="10">
    <location>
        <begin position="732"/>
        <end position="794"/>
    </location>
</feature>
<dbReference type="GO" id="GO:0009297">
    <property type="term" value="P:pilus assembly"/>
    <property type="evidence" value="ECO:0007669"/>
    <property type="project" value="InterPro"/>
</dbReference>
<dbReference type="AlphaFoldDB" id="A0A370SP04"/>
<comment type="similarity">
    <text evidence="2">Belongs to the fimbrial export usher family.</text>
</comment>
<dbReference type="GO" id="GO:0009279">
    <property type="term" value="C:cell outer membrane"/>
    <property type="evidence" value="ECO:0007669"/>
    <property type="project" value="UniProtKB-SubCell"/>
</dbReference>
<feature type="signal peptide" evidence="9">
    <location>
        <begin position="1"/>
        <end position="30"/>
    </location>
</feature>
<keyword evidence="3" id="KW-0813">Transport</keyword>
<dbReference type="Pfam" id="PF13953">
    <property type="entry name" value="PapC_C"/>
    <property type="match status" value="1"/>
</dbReference>